<dbReference type="STRING" id="592026.GCWU0000282_003217"/>
<evidence type="ECO:0000313" key="2">
    <source>
        <dbReference type="Proteomes" id="UP000018227"/>
    </source>
</evidence>
<dbReference type="HOGENOM" id="CLU_534951_0_0_9"/>
<accession>V2Y1U9</accession>
<dbReference type="AlphaFoldDB" id="V2Y1U9"/>
<gene>
    <name evidence="1" type="ORF">GCWU0000282_003217</name>
</gene>
<dbReference type="EMBL" id="ACIL03000021">
    <property type="protein sequence ID" value="ESL01656.1"/>
    <property type="molecule type" value="Genomic_DNA"/>
</dbReference>
<reference evidence="1 2" key="1">
    <citation type="submission" date="2013-06" db="EMBL/GenBank/DDBJ databases">
        <authorList>
            <person name="Weinstock G."/>
            <person name="Sodergren E."/>
            <person name="Clifton S."/>
            <person name="Fulton L."/>
            <person name="Fulton B."/>
            <person name="Courtney L."/>
            <person name="Fronick C."/>
            <person name="Harrison M."/>
            <person name="Strong C."/>
            <person name="Farmer C."/>
            <person name="Delahaunty K."/>
            <person name="Markovic C."/>
            <person name="Hall O."/>
            <person name="Minx P."/>
            <person name="Tomlinson C."/>
            <person name="Mitreva M."/>
            <person name="Nelson J."/>
            <person name="Hou S."/>
            <person name="Wollam A."/>
            <person name="Pepin K.H."/>
            <person name="Johnson M."/>
            <person name="Bhonagiri V."/>
            <person name="Nash W.E."/>
            <person name="Warren W."/>
            <person name="Chinwalla A."/>
            <person name="Mardis E.R."/>
            <person name="Wilson R.K."/>
        </authorList>
    </citation>
    <scope>NUCLEOTIDE SEQUENCE [LARGE SCALE GENOMIC DNA]</scope>
    <source>
        <strain evidence="1 2">ATCC 51271</strain>
    </source>
</reference>
<comment type="caution">
    <text evidence="1">The sequence shown here is derived from an EMBL/GenBank/DDBJ whole genome shotgun (WGS) entry which is preliminary data.</text>
</comment>
<proteinExistence type="predicted"/>
<name>V2Y1U9_9FIRM</name>
<organism evidence="1 2">
    <name type="scientific">Catonella morbi ATCC 51271</name>
    <dbReference type="NCBI Taxonomy" id="592026"/>
    <lineage>
        <taxon>Bacteria</taxon>
        <taxon>Bacillati</taxon>
        <taxon>Bacillota</taxon>
        <taxon>Clostridia</taxon>
        <taxon>Lachnospirales</taxon>
        <taxon>Lachnospiraceae</taxon>
        <taxon>Catonella</taxon>
    </lineage>
</organism>
<protein>
    <submittedName>
        <fullName evidence="1">Uncharacterized protein</fullName>
    </submittedName>
</protein>
<keyword evidence="2" id="KW-1185">Reference proteome</keyword>
<sequence length="509" mass="54375">MVKNYKVSNVQEYLGAIDVYSVLKGKAGTVVIGTTATPDKDNWDVLEIPAVEKSLKVQYVAKKDKVKGLEGAAQHAFGGDFGYLVATKVGANKKTEEVTLDANVEGKLNDGNWQALTALFGTLDNDGVNGKLKIFAQNGSTLSFRIKAKDGAFASSEAKVKITPQAKAPAVKFDVTKETAAIKKGMDWQVVEIGTDAPAPVVANWAAAGANAKSMAITELKAGGSGGSALNPEKSYALFVRSSATDKKIASKYSMVTLKARPKTMKFKDDKIEGEGTDIQDSTGAKTLGSIKSVLSYDLSKGAVLTNVSTDDWEYALSKDTPTKWSTLKAPKDVKKPSVAKLKYSATEKANTFGWTGAKLYLRVAGTKQTKEGVATLAGVIVDKEVKLTKTAQTLKFESATAENATDNTSDLTTLKPKYKIATGTAAVITLKAKVEKFVKPEVAPKIKVTEGPKVKVKAGKVNSEGKFDITIDIAKSLFKTPESIANVKFNLKFEGLDQDFTLELAKKD</sequence>
<evidence type="ECO:0000313" key="1">
    <source>
        <dbReference type="EMBL" id="ESL01656.1"/>
    </source>
</evidence>
<dbReference type="Proteomes" id="UP000018227">
    <property type="component" value="Unassembled WGS sequence"/>
</dbReference>